<name>X6LCA4_RETFI</name>
<dbReference type="SMART" id="SM00320">
    <property type="entry name" value="WD40"/>
    <property type="match status" value="3"/>
</dbReference>
<accession>X6LCA4</accession>
<keyword evidence="1 3" id="KW-0853">WD repeat</keyword>
<evidence type="ECO:0000256" key="2">
    <source>
        <dbReference type="ARBA" id="ARBA00022737"/>
    </source>
</evidence>
<dbReference type="Gene3D" id="2.130.10.10">
    <property type="entry name" value="YVTN repeat-like/Quinoprotein amine dehydrogenase"/>
    <property type="match status" value="1"/>
</dbReference>
<dbReference type="Proteomes" id="UP000023152">
    <property type="component" value="Unassembled WGS sequence"/>
</dbReference>
<evidence type="ECO:0000256" key="3">
    <source>
        <dbReference type="PROSITE-ProRule" id="PRU00221"/>
    </source>
</evidence>
<keyword evidence="5" id="KW-1185">Reference proteome</keyword>
<dbReference type="InterPro" id="IPR036322">
    <property type="entry name" value="WD40_repeat_dom_sf"/>
</dbReference>
<evidence type="ECO:0000256" key="1">
    <source>
        <dbReference type="ARBA" id="ARBA00022574"/>
    </source>
</evidence>
<dbReference type="Pfam" id="PF00400">
    <property type="entry name" value="WD40"/>
    <property type="match status" value="2"/>
</dbReference>
<dbReference type="PROSITE" id="PS50294">
    <property type="entry name" value="WD_REPEATS_REGION"/>
    <property type="match status" value="1"/>
</dbReference>
<feature type="repeat" description="WD" evidence="3">
    <location>
        <begin position="83"/>
        <end position="107"/>
    </location>
</feature>
<dbReference type="GO" id="GO:1990234">
    <property type="term" value="C:transferase complex"/>
    <property type="evidence" value="ECO:0007669"/>
    <property type="project" value="UniProtKB-ARBA"/>
</dbReference>
<feature type="non-terminal residue" evidence="4">
    <location>
        <position position="190"/>
    </location>
</feature>
<reference evidence="4 5" key="1">
    <citation type="journal article" date="2013" name="Curr. Biol.">
        <title>The Genome of the Foraminiferan Reticulomyxa filosa.</title>
        <authorList>
            <person name="Glockner G."/>
            <person name="Hulsmann N."/>
            <person name="Schleicher M."/>
            <person name="Noegel A.A."/>
            <person name="Eichinger L."/>
            <person name="Gallinger C."/>
            <person name="Pawlowski J."/>
            <person name="Sierra R."/>
            <person name="Euteneuer U."/>
            <person name="Pillet L."/>
            <person name="Moustafa A."/>
            <person name="Platzer M."/>
            <person name="Groth M."/>
            <person name="Szafranski K."/>
            <person name="Schliwa M."/>
        </authorList>
    </citation>
    <scope>NUCLEOTIDE SEQUENCE [LARGE SCALE GENOMIC DNA]</scope>
</reference>
<dbReference type="AlphaFoldDB" id="X6LCA4"/>
<dbReference type="InterPro" id="IPR001680">
    <property type="entry name" value="WD40_rpt"/>
</dbReference>
<dbReference type="EMBL" id="ASPP01043306">
    <property type="protein sequence ID" value="ETN99662.1"/>
    <property type="molecule type" value="Genomic_DNA"/>
</dbReference>
<dbReference type="PANTHER" id="PTHR22847">
    <property type="entry name" value="WD40 REPEAT PROTEIN"/>
    <property type="match status" value="1"/>
</dbReference>
<dbReference type="PROSITE" id="PS50082">
    <property type="entry name" value="WD_REPEATS_2"/>
    <property type="match status" value="2"/>
</dbReference>
<evidence type="ECO:0000313" key="4">
    <source>
        <dbReference type="EMBL" id="ETN99662.1"/>
    </source>
</evidence>
<dbReference type="InterPro" id="IPR015943">
    <property type="entry name" value="WD40/YVTN_repeat-like_dom_sf"/>
</dbReference>
<sequence length="190" mass="22584">MQSEKIASIQPILPLHWHILENLTVKAFYFFYRFFSKKKKLKWYYDIGPGYYKLTLDGLTSLTNSFSIIYVYNIDYITFGSHQFICSGSHDPTVCIWDVDNNKQIQLLNGYSNAAYCVKFSSYYYQNNNENVICYSSNNRNIYFWDFKQNKLLQTFNKHKKCVYGIEFSSFNGSRYLFSGSLDKTIRLWD</sequence>
<comment type="caution">
    <text evidence="4">The sequence shown here is derived from an EMBL/GenBank/DDBJ whole genome shotgun (WGS) entry which is preliminary data.</text>
</comment>
<feature type="repeat" description="WD" evidence="3">
    <location>
        <begin position="156"/>
        <end position="190"/>
    </location>
</feature>
<dbReference type="PRINTS" id="PR00320">
    <property type="entry name" value="GPROTEINBRPT"/>
</dbReference>
<protein>
    <submittedName>
        <fullName evidence="4">G-protein beta WD-40 repeats containing protein</fullName>
    </submittedName>
</protein>
<organism evidence="4 5">
    <name type="scientific">Reticulomyxa filosa</name>
    <dbReference type="NCBI Taxonomy" id="46433"/>
    <lineage>
        <taxon>Eukaryota</taxon>
        <taxon>Sar</taxon>
        <taxon>Rhizaria</taxon>
        <taxon>Retaria</taxon>
        <taxon>Foraminifera</taxon>
        <taxon>Monothalamids</taxon>
        <taxon>Reticulomyxidae</taxon>
        <taxon>Reticulomyxa</taxon>
    </lineage>
</organism>
<dbReference type="SUPFAM" id="SSF50978">
    <property type="entry name" value="WD40 repeat-like"/>
    <property type="match status" value="1"/>
</dbReference>
<dbReference type="PANTHER" id="PTHR22847:SF637">
    <property type="entry name" value="WD REPEAT DOMAIN 5B"/>
    <property type="match status" value="1"/>
</dbReference>
<dbReference type="InterPro" id="IPR020472">
    <property type="entry name" value="WD40_PAC1"/>
</dbReference>
<gene>
    <name evidence="4" type="ORF">RFI_37808</name>
</gene>
<proteinExistence type="predicted"/>
<evidence type="ECO:0000313" key="5">
    <source>
        <dbReference type="Proteomes" id="UP000023152"/>
    </source>
</evidence>
<keyword evidence="2" id="KW-0677">Repeat</keyword>